<dbReference type="InterPro" id="IPR045864">
    <property type="entry name" value="aa-tRNA-synth_II/BPL/LPL"/>
</dbReference>
<keyword evidence="3" id="KW-0067">ATP-binding</keyword>
<evidence type="ECO:0000259" key="7">
    <source>
        <dbReference type="PROSITE" id="PS51733"/>
    </source>
</evidence>
<name>A0A5C0UCZ6_9PROT</name>
<evidence type="ECO:0000256" key="2">
    <source>
        <dbReference type="ARBA" id="ARBA00022741"/>
    </source>
</evidence>
<proteinExistence type="predicted"/>
<dbReference type="Gene3D" id="2.30.30.100">
    <property type="match status" value="1"/>
</dbReference>
<evidence type="ECO:0000256" key="3">
    <source>
        <dbReference type="ARBA" id="ARBA00022840"/>
    </source>
</evidence>
<evidence type="ECO:0000313" key="9">
    <source>
        <dbReference type="Proteomes" id="UP000325155"/>
    </source>
</evidence>
<dbReference type="RefSeq" id="WP_148980742.1">
    <property type="nucleotide sequence ID" value="NZ_CP043315.1"/>
</dbReference>
<dbReference type="OrthoDB" id="9807064at2"/>
<dbReference type="EC" id="6.3.4.15" evidence="5"/>
<dbReference type="InterPro" id="IPR008988">
    <property type="entry name" value="Transcriptional_repressor_C"/>
</dbReference>
<dbReference type="GO" id="GO:0005737">
    <property type="term" value="C:cytoplasm"/>
    <property type="evidence" value="ECO:0007669"/>
    <property type="project" value="TreeGrafter"/>
</dbReference>
<evidence type="ECO:0000256" key="5">
    <source>
        <dbReference type="ARBA" id="ARBA00024227"/>
    </source>
</evidence>
<organism evidence="8 9">
    <name type="scientific">Candidatus Cytomitobacter indipagum</name>
    <dbReference type="NCBI Taxonomy" id="2601575"/>
    <lineage>
        <taxon>Bacteria</taxon>
        <taxon>Pseudomonadati</taxon>
        <taxon>Pseudomonadota</taxon>
        <taxon>Alphaproteobacteria</taxon>
        <taxon>Holosporales</taxon>
        <taxon>Holosporaceae</taxon>
        <taxon>Candidatus Cytomitobacter</taxon>
    </lineage>
</organism>
<dbReference type="InterPro" id="IPR003142">
    <property type="entry name" value="BPL_C"/>
</dbReference>
<dbReference type="AlphaFoldDB" id="A0A5C0UCZ6"/>
<dbReference type="CDD" id="cd16442">
    <property type="entry name" value="BPL"/>
    <property type="match status" value="1"/>
</dbReference>
<dbReference type="Proteomes" id="UP000325155">
    <property type="component" value="Chromosome"/>
</dbReference>
<dbReference type="PANTHER" id="PTHR12835:SF5">
    <property type="entry name" value="BIOTIN--PROTEIN LIGASE"/>
    <property type="match status" value="1"/>
</dbReference>
<dbReference type="PROSITE" id="PS51733">
    <property type="entry name" value="BPL_LPL_CATALYTIC"/>
    <property type="match status" value="1"/>
</dbReference>
<dbReference type="SUPFAM" id="SSF50037">
    <property type="entry name" value="C-terminal domain of transcriptional repressors"/>
    <property type="match status" value="1"/>
</dbReference>
<gene>
    <name evidence="8" type="ORF">FZC35_00650</name>
</gene>
<dbReference type="Pfam" id="PF03099">
    <property type="entry name" value="BPL_LplA_LipB"/>
    <property type="match status" value="1"/>
</dbReference>
<dbReference type="EMBL" id="CP043315">
    <property type="protein sequence ID" value="QEK37895.1"/>
    <property type="molecule type" value="Genomic_DNA"/>
</dbReference>
<evidence type="ECO:0000256" key="6">
    <source>
        <dbReference type="ARBA" id="ARBA00047846"/>
    </source>
</evidence>
<accession>A0A5C0UCZ6</accession>
<comment type="catalytic activity">
    <reaction evidence="6">
        <text>biotin + L-lysyl-[protein] + ATP = N(6)-biotinyl-L-lysyl-[protein] + AMP + diphosphate + H(+)</text>
        <dbReference type="Rhea" id="RHEA:11756"/>
        <dbReference type="Rhea" id="RHEA-COMP:9752"/>
        <dbReference type="Rhea" id="RHEA-COMP:10505"/>
        <dbReference type="ChEBI" id="CHEBI:15378"/>
        <dbReference type="ChEBI" id="CHEBI:29969"/>
        <dbReference type="ChEBI" id="CHEBI:30616"/>
        <dbReference type="ChEBI" id="CHEBI:33019"/>
        <dbReference type="ChEBI" id="CHEBI:57586"/>
        <dbReference type="ChEBI" id="CHEBI:83144"/>
        <dbReference type="ChEBI" id="CHEBI:456215"/>
        <dbReference type="EC" id="6.3.4.15"/>
    </reaction>
</comment>
<dbReference type="SUPFAM" id="SSF55681">
    <property type="entry name" value="Class II aaRS and biotin synthetases"/>
    <property type="match status" value="1"/>
</dbReference>
<evidence type="ECO:0000313" key="8">
    <source>
        <dbReference type="EMBL" id="QEK37895.1"/>
    </source>
</evidence>
<keyword evidence="4" id="KW-0092">Biotin</keyword>
<sequence>MNLISLSNFKKFLLINLDQIDSTQIIAKDIIHEKYNEEINLESILNENKFIAIKAKKQNDGRGQYGRSWHSPEGNLYLSCIVKLKKCNVINLTQIFTILIHDILQNYNVEISVKWINDILYNNKKMGGVICDLHKYKEHQLAVIGIGINVNIAHAENSICLKDILKHEIDIEKLTEDICDEILTYLDNFLNHGINFFLKKLNKYSAYLNQEITLHIENQEIEGIFKGYDKNGMIIIESNNERRTFHKGRLRLKDNLSYKL</sequence>
<protein>
    <recommendedName>
        <fullName evidence="5">biotin--[biotin carboxyl-carrier protein] ligase</fullName>
        <ecNumber evidence="5">6.3.4.15</ecNumber>
    </recommendedName>
</protein>
<keyword evidence="2" id="KW-0547">Nucleotide-binding</keyword>
<dbReference type="InterPro" id="IPR004143">
    <property type="entry name" value="BPL_LPL_catalytic"/>
</dbReference>
<dbReference type="KEGG" id="cip:FZC35_00650"/>
<feature type="domain" description="BPL/LPL catalytic" evidence="7">
    <location>
        <begin position="18"/>
        <end position="194"/>
    </location>
</feature>
<dbReference type="Gene3D" id="3.30.930.10">
    <property type="entry name" value="Bira Bifunctional Protein, Domain 2"/>
    <property type="match status" value="1"/>
</dbReference>
<dbReference type="Pfam" id="PF02237">
    <property type="entry name" value="BPL_C"/>
    <property type="match status" value="1"/>
</dbReference>
<dbReference type="GO" id="GO:0004077">
    <property type="term" value="F:biotin--[biotin carboxyl-carrier protein] ligase activity"/>
    <property type="evidence" value="ECO:0007669"/>
    <property type="project" value="UniProtKB-EC"/>
</dbReference>
<reference evidence="8 9" key="1">
    <citation type="submission" date="2019-08" db="EMBL/GenBank/DDBJ databases">
        <title>Highly reduced genomes of protist endosymbionts show evolutionary convergence.</title>
        <authorList>
            <person name="George E."/>
            <person name="Husnik F."/>
            <person name="Tashyreva D."/>
            <person name="Prokopchuk G."/>
            <person name="Horak A."/>
            <person name="Kwong W.K."/>
            <person name="Lukes J."/>
            <person name="Keeling P.J."/>
        </authorList>
    </citation>
    <scope>NUCLEOTIDE SEQUENCE [LARGE SCALE GENOMIC DNA]</scope>
    <source>
        <strain evidence="8">1605</strain>
    </source>
</reference>
<evidence type="ECO:0000256" key="1">
    <source>
        <dbReference type="ARBA" id="ARBA00022598"/>
    </source>
</evidence>
<keyword evidence="9" id="KW-1185">Reference proteome</keyword>
<dbReference type="GO" id="GO:0005524">
    <property type="term" value="F:ATP binding"/>
    <property type="evidence" value="ECO:0007669"/>
    <property type="project" value="UniProtKB-KW"/>
</dbReference>
<evidence type="ECO:0000256" key="4">
    <source>
        <dbReference type="ARBA" id="ARBA00023267"/>
    </source>
</evidence>
<dbReference type="InterPro" id="IPR004408">
    <property type="entry name" value="Biotin_CoA_COase_ligase"/>
</dbReference>
<dbReference type="PANTHER" id="PTHR12835">
    <property type="entry name" value="BIOTIN PROTEIN LIGASE"/>
    <property type="match status" value="1"/>
</dbReference>
<dbReference type="NCBIfam" id="TIGR00121">
    <property type="entry name" value="birA_ligase"/>
    <property type="match status" value="1"/>
</dbReference>
<keyword evidence="1 8" id="KW-0436">Ligase</keyword>